<reference evidence="2 3" key="1">
    <citation type="submission" date="2021-05" db="EMBL/GenBank/DDBJ databases">
        <title>Complete genome of the cytokinin-producing biocontrol strain Pseudomonas fluorescens G20-18.</title>
        <authorList>
            <person name="Nielsen T.K."/>
            <person name="Mekureyaw M.F."/>
            <person name="Hansen L.H."/>
            <person name="Nicolaisen M.H."/>
            <person name="Roitsch T.G."/>
            <person name="Hennessy R.C."/>
        </authorList>
    </citation>
    <scope>NUCLEOTIDE SEQUENCE [LARGE SCALE GENOMIC DNA]</scope>
    <source>
        <strain evidence="2 3">G20-18</strain>
    </source>
</reference>
<proteinExistence type="predicted"/>
<dbReference type="Gene3D" id="2.30.140.50">
    <property type="entry name" value="Protein of unknown function DUF2790"/>
    <property type="match status" value="1"/>
</dbReference>
<protein>
    <submittedName>
        <fullName evidence="2">DUF2790 domain-containing protein</fullName>
    </submittedName>
</protein>
<name>A0ABX8EQD2_9PSED</name>
<dbReference type="Pfam" id="PF10976">
    <property type="entry name" value="DUF2790"/>
    <property type="match status" value="1"/>
</dbReference>
<dbReference type="RefSeq" id="WP_214377704.1">
    <property type="nucleotide sequence ID" value="NZ_CP075566.1"/>
</dbReference>
<gene>
    <name evidence="2" type="ORF">KJF94_18480</name>
</gene>
<keyword evidence="1" id="KW-0732">Signal</keyword>
<dbReference type="EMBL" id="CP075566">
    <property type="protein sequence ID" value="QVW21872.1"/>
    <property type="molecule type" value="Genomic_DNA"/>
</dbReference>
<accession>A0ABX8EQD2</accession>
<feature type="chain" id="PRO_5046917004" evidence="1">
    <location>
        <begin position="20"/>
        <end position="82"/>
    </location>
</feature>
<keyword evidence="3" id="KW-1185">Reference proteome</keyword>
<sequence>MKNILLLALSLTASFSAFAQDVATTTDVVHYKYGMHLDIAKVIHITEAAPICAPTPVQMTYQDSQGQTHTLEYSIIGGGCTN</sequence>
<evidence type="ECO:0000256" key="1">
    <source>
        <dbReference type="SAM" id="SignalP"/>
    </source>
</evidence>
<organism evidence="2 3">
    <name type="scientific">Pseudomonas hormoni</name>
    <dbReference type="NCBI Taxonomy" id="3093767"/>
    <lineage>
        <taxon>Bacteria</taxon>
        <taxon>Pseudomonadati</taxon>
        <taxon>Pseudomonadota</taxon>
        <taxon>Gammaproteobacteria</taxon>
        <taxon>Pseudomonadales</taxon>
        <taxon>Pseudomonadaceae</taxon>
        <taxon>Pseudomonas</taxon>
    </lineage>
</organism>
<evidence type="ECO:0000313" key="2">
    <source>
        <dbReference type="EMBL" id="QVW21872.1"/>
    </source>
</evidence>
<feature type="signal peptide" evidence="1">
    <location>
        <begin position="1"/>
        <end position="19"/>
    </location>
</feature>
<dbReference type="Proteomes" id="UP000681155">
    <property type="component" value="Chromosome"/>
</dbReference>
<evidence type="ECO:0000313" key="3">
    <source>
        <dbReference type="Proteomes" id="UP000681155"/>
    </source>
</evidence>
<dbReference type="InterPro" id="IPR021245">
    <property type="entry name" value="DUF2790"/>
</dbReference>